<dbReference type="GO" id="GO:0003677">
    <property type="term" value="F:DNA binding"/>
    <property type="evidence" value="ECO:0007669"/>
    <property type="project" value="UniProtKB-KW"/>
</dbReference>
<gene>
    <name evidence="10" type="ORF">RND71_028029</name>
</gene>
<feature type="region of interest" description="Disordered" evidence="8">
    <location>
        <begin position="1"/>
        <end position="36"/>
    </location>
</feature>
<keyword evidence="7" id="KW-0539">Nucleus</keyword>
<reference evidence="10" key="1">
    <citation type="submission" date="2023-12" db="EMBL/GenBank/DDBJ databases">
        <title>Genome assembly of Anisodus tanguticus.</title>
        <authorList>
            <person name="Wang Y.-J."/>
        </authorList>
    </citation>
    <scope>NUCLEOTIDE SEQUENCE</scope>
    <source>
        <strain evidence="10">KB-2021</strain>
        <tissue evidence="10">Leaf</tissue>
    </source>
</reference>
<keyword evidence="2" id="KW-0611">Plant defense</keyword>
<proteinExistence type="predicted"/>
<dbReference type="InterPro" id="IPR001471">
    <property type="entry name" value="AP2/ERF_dom"/>
</dbReference>
<dbReference type="CDD" id="cd00018">
    <property type="entry name" value="AP2"/>
    <property type="match status" value="1"/>
</dbReference>
<evidence type="ECO:0000259" key="9">
    <source>
        <dbReference type="PROSITE" id="PS51032"/>
    </source>
</evidence>
<dbReference type="PANTHER" id="PTHR31190:SF478">
    <property type="entry name" value="ETHYLENE-RESPONSIVE TRANSCRIPTION FACTOR ABR1-LIKE ISOFORM X1"/>
    <property type="match status" value="1"/>
</dbReference>
<accession>A0AAE1V6R9</accession>
<dbReference type="Pfam" id="PF00847">
    <property type="entry name" value="AP2"/>
    <property type="match status" value="1"/>
</dbReference>
<dbReference type="AlphaFoldDB" id="A0AAE1V6R9"/>
<keyword evidence="11" id="KW-1185">Reference proteome</keyword>
<dbReference type="GO" id="GO:0003700">
    <property type="term" value="F:DNA-binding transcription factor activity"/>
    <property type="evidence" value="ECO:0007669"/>
    <property type="project" value="InterPro"/>
</dbReference>
<keyword evidence="5" id="KW-0010">Activator</keyword>
<evidence type="ECO:0000313" key="10">
    <source>
        <dbReference type="EMBL" id="KAK4352511.1"/>
    </source>
</evidence>
<feature type="region of interest" description="Disordered" evidence="8">
    <location>
        <begin position="379"/>
        <end position="417"/>
    </location>
</feature>
<evidence type="ECO:0000256" key="7">
    <source>
        <dbReference type="ARBA" id="ARBA00023242"/>
    </source>
</evidence>
<feature type="compositionally biased region" description="Polar residues" evidence="8">
    <location>
        <begin position="264"/>
        <end position="275"/>
    </location>
</feature>
<feature type="compositionally biased region" description="Low complexity" evidence="8">
    <location>
        <begin position="16"/>
        <end position="33"/>
    </location>
</feature>
<feature type="domain" description="AP2/ERF" evidence="9">
    <location>
        <begin position="192"/>
        <end position="249"/>
    </location>
</feature>
<evidence type="ECO:0000313" key="11">
    <source>
        <dbReference type="Proteomes" id="UP001291623"/>
    </source>
</evidence>
<protein>
    <recommendedName>
        <fullName evidence="9">AP2/ERF domain-containing protein</fullName>
    </recommendedName>
</protein>
<evidence type="ECO:0000256" key="5">
    <source>
        <dbReference type="ARBA" id="ARBA00023159"/>
    </source>
</evidence>
<feature type="region of interest" description="Disordered" evidence="8">
    <location>
        <begin position="105"/>
        <end position="194"/>
    </location>
</feature>
<dbReference type="PROSITE" id="PS51032">
    <property type="entry name" value="AP2_ERF"/>
    <property type="match status" value="1"/>
</dbReference>
<feature type="compositionally biased region" description="Low complexity" evidence="8">
    <location>
        <begin position="168"/>
        <end position="181"/>
    </location>
</feature>
<dbReference type="InterPro" id="IPR016177">
    <property type="entry name" value="DNA-bd_dom_sf"/>
</dbReference>
<sequence length="417" mass="45667">MNLNLGDSGEYDSVPSTAGDSETTTTTTATTEGIPQPYEQSLSFEEMLQQQIQQETDYLMSGSATPMFTGYSQTRDMSAMVTALTHVVSGRRPGEWNYRPEITGVTTSFGGGSPSSSSSGSWAGQKRRRDQEESVTAEQVQRVYGGFGEFTGGESSSSVKPDEATSMAVPQATTAAQPAEVGAEETGERKRRYRGVRQRPWGKWAAEIRDPHKAARVWLGTFDTAEAAARAYDEAALRFRGNRAKLNFPENVHLIQPQQQQQPTTRLAISSSSSTPDASQFTLPFYQSYNQHLQQQTYQSSGLARDYWEYSQLLQNPIDFHGQQQSSLLEQMFLASSSMALLHSHTFPSSSSSSLATSAASSTSSSAYPLFYSAQQSQRFFQSQQTQQNQGSSSSSSSSNFPPPFWTSSGHYPPSSS</sequence>
<dbReference type="EMBL" id="JAVYJV010000015">
    <property type="protein sequence ID" value="KAK4352511.1"/>
    <property type="molecule type" value="Genomic_DNA"/>
</dbReference>
<feature type="compositionally biased region" description="Low complexity" evidence="8">
    <location>
        <begin position="379"/>
        <end position="400"/>
    </location>
</feature>
<keyword evidence="3" id="KW-0805">Transcription regulation</keyword>
<evidence type="ECO:0000256" key="3">
    <source>
        <dbReference type="ARBA" id="ARBA00023015"/>
    </source>
</evidence>
<keyword evidence="6" id="KW-0804">Transcription</keyword>
<dbReference type="PRINTS" id="PR00367">
    <property type="entry name" value="ETHRSPELEMNT"/>
</dbReference>
<organism evidence="10 11">
    <name type="scientific">Anisodus tanguticus</name>
    <dbReference type="NCBI Taxonomy" id="243964"/>
    <lineage>
        <taxon>Eukaryota</taxon>
        <taxon>Viridiplantae</taxon>
        <taxon>Streptophyta</taxon>
        <taxon>Embryophyta</taxon>
        <taxon>Tracheophyta</taxon>
        <taxon>Spermatophyta</taxon>
        <taxon>Magnoliopsida</taxon>
        <taxon>eudicotyledons</taxon>
        <taxon>Gunneridae</taxon>
        <taxon>Pentapetalae</taxon>
        <taxon>asterids</taxon>
        <taxon>lamiids</taxon>
        <taxon>Solanales</taxon>
        <taxon>Solanaceae</taxon>
        <taxon>Solanoideae</taxon>
        <taxon>Hyoscyameae</taxon>
        <taxon>Anisodus</taxon>
    </lineage>
</organism>
<dbReference type="InterPro" id="IPR044808">
    <property type="entry name" value="ERF_plant"/>
</dbReference>
<evidence type="ECO:0000256" key="1">
    <source>
        <dbReference type="ARBA" id="ARBA00004123"/>
    </source>
</evidence>
<evidence type="ECO:0000256" key="8">
    <source>
        <dbReference type="SAM" id="MobiDB-lite"/>
    </source>
</evidence>
<dbReference type="GO" id="GO:0005634">
    <property type="term" value="C:nucleus"/>
    <property type="evidence" value="ECO:0007669"/>
    <property type="project" value="UniProtKB-SubCell"/>
</dbReference>
<comment type="subcellular location">
    <subcellularLocation>
        <location evidence="1">Nucleus</location>
    </subcellularLocation>
</comment>
<dbReference type="Proteomes" id="UP001291623">
    <property type="component" value="Unassembled WGS sequence"/>
</dbReference>
<dbReference type="Gene3D" id="3.30.730.10">
    <property type="entry name" value="AP2/ERF domain"/>
    <property type="match status" value="1"/>
</dbReference>
<keyword evidence="4" id="KW-0238">DNA-binding</keyword>
<dbReference type="PANTHER" id="PTHR31190">
    <property type="entry name" value="DNA-BINDING DOMAIN"/>
    <property type="match status" value="1"/>
</dbReference>
<dbReference type="InterPro" id="IPR036955">
    <property type="entry name" value="AP2/ERF_dom_sf"/>
</dbReference>
<dbReference type="GO" id="GO:0006952">
    <property type="term" value="P:defense response"/>
    <property type="evidence" value="ECO:0007669"/>
    <property type="project" value="UniProtKB-KW"/>
</dbReference>
<name>A0AAE1V6R9_9SOLA</name>
<evidence type="ECO:0000256" key="2">
    <source>
        <dbReference type="ARBA" id="ARBA00022821"/>
    </source>
</evidence>
<evidence type="ECO:0000256" key="4">
    <source>
        <dbReference type="ARBA" id="ARBA00023125"/>
    </source>
</evidence>
<dbReference type="FunFam" id="3.30.730.10:FF:000001">
    <property type="entry name" value="Ethylene-responsive transcription factor 2"/>
    <property type="match status" value="1"/>
</dbReference>
<feature type="region of interest" description="Disordered" evidence="8">
    <location>
        <begin position="256"/>
        <end position="275"/>
    </location>
</feature>
<dbReference type="SUPFAM" id="SSF54171">
    <property type="entry name" value="DNA-binding domain"/>
    <property type="match status" value="1"/>
</dbReference>
<comment type="caution">
    <text evidence="10">The sequence shown here is derived from an EMBL/GenBank/DDBJ whole genome shotgun (WGS) entry which is preliminary data.</text>
</comment>
<dbReference type="GO" id="GO:0009873">
    <property type="term" value="P:ethylene-activated signaling pathway"/>
    <property type="evidence" value="ECO:0007669"/>
    <property type="project" value="InterPro"/>
</dbReference>
<evidence type="ECO:0000256" key="6">
    <source>
        <dbReference type="ARBA" id="ARBA00023163"/>
    </source>
</evidence>
<dbReference type="SMART" id="SM00380">
    <property type="entry name" value="AP2"/>
    <property type="match status" value="1"/>
</dbReference>